<dbReference type="InterPro" id="IPR009057">
    <property type="entry name" value="Homeodomain-like_sf"/>
</dbReference>
<gene>
    <name evidence="5" type="ORF">RKE40_08800</name>
</gene>
<dbReference type="Pfam" id="PF12833">
    <property type="entry name" value="HTH_18"/>
    <property type="match status" value="1"/>
</dbReference>
<dbReference type="InterPro" id="IPR053142">
    <property type="entry name" value="PchR_regulatory_protein"/>
</dbReference>
<dbReference type="PANTHER" id="PTHR47893:SF1">
    <property type="entry name" value="REGULATORY PROTEIN PCHR"/>
    <property type="match status" value="1"/>
</dbReference>
<sequence length="287" mass="30846">MSLGPVSEPSSGGMLKLFSDSLSLKAGTFFIAEGESVTGPMRSGLKVGVMLDGRQTLELDDRPPVMIEGPALLVAANGGEHIQQRTGLTGGAVRCALMQFELDFVAREFGAELSRLLLLSGPDDAGLWVRPASAELRALALQMAECRVGDSLRSFYLAGKALELGALAVNEIIGERPVRPAKLDARTREQIQAVREILEQSLQEPPSLSELARRTGLNPSKLTSAFRAQFGTSVFGYLQEYRLQQAHELIASGEASIAVAAFRVGYSPAHFSSAFRKRFGISPSALR</sequence>
<dbReference type="InterPro" id="IPR018060">
    <property type="entry name" value="HTH_AraC"/>
</dbReference>
<dbReference type="PROSITE" id="PS01124">
    <property type="entry name" value="HTH_ARAC_FAMILY_2"/>
    <property type="match status" value="1"/>
</dbReference>
<name>A0ABU3S5B5_9HYPH</name>
<comment type="caution">
    <text evidence="5">The sequence shown here is derived from an EMBL/GenBank/DDBJ whole genome shotgun (WGS) entry which is preliminary data.</text>
</comment>
<evidence type="ECO:0000256" key="1">
    <source>
        <dbReference type="ARBA" id="ARBA00023015"/>
    </source>
</evidence>
<accession>A0ABU3S5B5</accession>
<keyword evidence="3" id="KW-0804">Transcription</keyword>
<dbReference type="PROSITE" id="PS00041">
    <property type="entry name" value="HTH_ARAC_FAMILY_1"/>
    <property type="match status" value="1"/>
</dbReference>
<reference evidence="5 6" key="1">
    <citation type="submission" date="2023-09" db="EMBL/GenBank/DDBJ databases">
        <title>Whole genome shotgun sequencing (WGS) of Bosea sp. ZW T0_25, isolated from stored onions (Allium cepa).</title>
        <authorList>
            <person name="Stoll D.A."/>
            <person name="Huch M."/>
        </authorList>
    </citation>
    <scope>NUCLEOTIDE SEQUENCE [LARGE SCALE GENOMIC DNA]</scope>
    <source>
        <strain evidence="5 6">ZW T0_25</strain>
    </source>
</reference>
<keyword evidence="2" id="KW-0238">DNA-binding</keyword>
<proteinExistence type="predicted"/>
<evidence type="ECO:0000313" key="5">
    <source>
        <dbReference type="EMBL" id="MDU0339978.1"/>
    </source>
</evidence>
<evidence type="ECO:0000313" key="6">
    <source>
        <dbReference type="Proteomes" id="UP001254257"/>
    </source>
</evidence>
<dbReference type="PANTHER" id="PTHR47893">
    <property type="entry name" value="REGULATORY PROTEIN PCHR"/>
    <property type="match status" value="1"/>
</dbReference>
<evidence type="ECO:0000259" key="4">
    <source>
        <dbReference type="PROSITE" id="PS01124"/>
    </source>
</evidence>
<evidence type="ECO:0000256" key="3">
    <source>
        <dbReference type="ARBA" id="ARBA00023163"/>
    </source>
</evidence>
<dbReference type="SMART" id="SM00342">
    <property type="entry name" value="HTH_ARAC"/>
    <property type="match status" value="1"/>
</dbReference>
<evidence type="ECO:0000256" key="2">
    <source>
        <dbReference type="ARBA" id="ARBA00023125"/>
    </source>
</evidence>
<keyword evidence="1" id="KW-0805">Transcription regulation</keyword>
<keyword evidence="6" id="KW-1185">Reference proteome</keyword>
<organism evidence="5 6">
    <name type="scientific">Bosea rubneri</name>
    <dbReference type="NCBI Taxonomy" id="3075434"/>
    <lineage>
        <taxon>Bacteria</taxon>
        <taxon>Pseudomonadati</taxon>
        <taxon>Pseudomonadota</taxon>
        <taxon>Alphaproteobacteria</taxon>
        <taxon>Hyphomicrobiales</taxon>
        <taxon>Boseaceae</taxon>
        <taxon>Bosea</taxon>
    </lineage>
</organism>
<dbReference type="SUPFAM" id="SSF46689">
    <property type="entry name" value="Homeodomain-like"/>
    <property type="match status" value="2"/>
</dbReference>
<protein>
    <submittedName>
        <fullName evidence="5">AraC family transcriptional regulator</fullName>
    </submittedName>
</protein>
<dbReference type="InterPro" id="IPR018062">
    <property type="entry name" value="HTH_AraC-typ_CS"/>
</dbReference>
<feature type="domain" description="HTH araC/xylS-type" evidence="4">
    <location>
        <begin position="192"/>
        <end position="287"/>
    </location>
</feature>
<dbReference type="RefSeq" id="WP_316017858.1">
    <property type="nucleotide sequence ID" value="NZ_JAWDID010000010.1"/>
</dbReference>
<dbReference type="Gene3D" id="1.10.10.60">
    <property type="entry name" value="Homeodomain-like"/>
    <property type="match status" value="2"/>
</dbReference>
<dbReference type="Proteomes" id="UP001254257">
    <property type="component" value="Unassembled WGS sequence"/>
</dbReference>
<dbReference type="EMBL" id="JAWDID010000010">
    <property type="protein sequence ID" value="MDU0339978.1"/>
    <property type="molecule type" value="Genomic_DNA"/>
</dbReference>